<gene>
    <name evidence="1" type="ORF">RM698_03610</name>
</gene>
<dbReference type="EMBL" id="JAVRET010000005">
    <property type="protein sequence ID" value="MDT0408138.1"/>
    <property type="molecule type" value="Genomic_DNA"/>
</dbReference>
<dbReference type="RefSeq" id="WP_010270208.1">
    <property type="nucleotide sequence ID" value="NZ_JAVRET010000005.1"/>
</dbReference>
<sequence>MRAILGLWTWRHNPLRRASDRIEGWAGLVTALLLLVLVPVAGVQAASHTRGALLRTVAEQRHDRVRVTATVLGPERGTHFDTDPETGAGRVGEVRVRAVWTGPDGVRRAGLTNAALSAPRRGDTFPVWTDARGRLMPRPLDVASAEAHAFLAGVGAGTAAVVLLEGGRRVLVWRLRRARLVAWEREWRRTGPDWGRAGTGS</sequence>
<proteinExistence type="predicted"/>
<dbReference type="PANTHER" id="PTHR42305">
    <property type="entry name" value="MEMBRANE PROTEIN RV1733C-RELATED"/>
    <property type="match status" value="1"/>
</dbReference>
<keyword evidence="2" id="KW-1185">Reference proteome</keyword>
<reference evidence="2" key="1">
    <citation type="submission" date="2023-07" db="EMBL/GenBank/DDBJ databases">
        <title>30 novel species of actinomycetes from the DSMZ collection.</title>
        <authorList>
            <person name="Nouioui I."/>
        </authorList>
    </citation>
    <scope>NUCLEOTIDE SEQUENCE [LARGE SCALE GENOMIC DNA]</scope>
    <source>
        <strain evidence="2">DSM 41979</strain>
    </source>
</reference>
<evidence type="ECO:0008006" key="3">
    <source>
        <dbReference type="Google" id="ProtNLM"/>
    </source>
</evidence>
<protein>
    <recommendedName>
        <fullName evidence="3">Integral membrane protein</fullName>
    </recommendedName>
</protein>
<organism evidence="1 2">
    <name type="scientific">Streptomyces evansiae</name>
    <dbReference type="NCBI Taxonomy" id="3075535"/>
    <lineage>
        <taxon>Bacteria</taxon>
        <taxon>Bacillati</taxon>
        <taxon>Actinomycetota</taxon>
        <taxon>Actinomycetes</taxon>
        <taxon>Kitasatosporales</taxon>
        <taxon>Streptomycetaceae</taxon>
        <taxon>Streptomyces</taxon>
    </lineage>
</organism>
<evidence type="ECO:0000313" key="1">
    <source>
        <dbReference type="EMBL" id="MDT0408138.1"/>
    </source>
</evidence>
<accession>A0ABU2QVV3</accession>
<dbReference type="PANTHER" id="PTHR42305:SF1">
    <property type="entry name" value="MEMBRANE PROTEIN RV1733C-RELATED"/>
    <property type="match status" value="1"/>
</dbReference>
<dbReference type="Proteomes" id="UP001183610">
    <property type="component" value="Unassembled WGS sequence"/>
</dbReference>
<dbReference type="InterPro" id="IPR039708">
    <property type="entry name" value="MT1774/Rv1733c-like"/>
</dbReference>
<comment type="caution">
    <text evidence="1">The sequence shown here is derived from an EMBL/GenBank/DDBJ whole genome shotgun (WGS) entry which is preliminary data.</text>
</comment>
<name>A0ABU2QVV3_9ACTN</name>
<evidence type="ECO:0000313" key="2">
    <source>
        <dbReference type="Proteomes" id="UP001183610"/>
    </source>
</evidence>